<evidence type="ECO:0000259" key="1">
    <source>
        <dbReference type="Pfam" id="PF00535"/>
    </source>
</evidence>
<dbReference type="PANTHER" id="PTHR43179:SF7">
    <property type="entry name" value="RHAMNOSYLTRANSFERASE WBBL"/>
    <property type="match status" value="1"/>
</dbReference>
<dbReference type="PANTHER" id="PTHR43179">
    <property type="entry name" value="RHAMNOSYLTRANSFERASE WBBL"/>
    <property type="match status" value="1"/>
</dbReference>
<dbReference type="OrthoDB" id="9771846at2"/>
<comment type="caution">
    <text evidence="2">The sequence shown here is derived from an EMBL/GenBank/DDBJ whole genome shotgun (WGS) entry which is preliminary data.</text>
</comment>
<protein>
    <recommendedName>
        <fullName evidence="1">Glycosyltransferase 2-like domain-containing protein</fullName>
    </recommendedName>
</protein>
<dbReference type="STRING" id="999422.HMPREF9944_02054"/>
<name>H1HPG0_9BACT</name>
<evidence type="ECO:0000313" key="3">
    <source>
        <dbReference type="Proteomes" id="UP000003167"/>
    </source>
</evidence>
<dbReference type="AlphaFoldDB" id="H1HPG0"/>
<feature type="domain" description="Glycosyltransferase 2-like" evidence="1">
    <location>
        <begin position="4"/>
        <end position="154"/>
    </location>
</feature>
<dbReference type="SUPFAM" id="SSF53448">
    <property type="entry name" value="Nucleotide-diphospho-sugar transferases"/>
    <property type="match status" value="1"/>
</dbReference>
<evidence type="ECO:0000313" key="2">
    <source>
        <dbReference type="EMBL" id="EHO67929.1"/>
    </source>
</evidence>
<dbReference type="Gene3D" id="3.90.550.10">
    <property type="entry name" value="Spore Coat Polysaccharide Biosynthesis Protein SpsA, Chain A"/>
    <property type="match status" value="1"/>
</dbReference>
<dbReference type="EMBL" id="AGEK01000035">
    <property type="protein sequence ID" value="EHO67929.1"/>
    <property type="molecule type" value="Genomic_DNA"/>
</dbReference>
<gene>
    <name evidence="2" type="ORF">HMPREF9944_02054</name>
</gene>
<dbReference type="Pfam" id="PF00535">
    <property type="entry name" value="Glycos_transf_2"/>
    <property type="match status" value="1"/>
</dbReference>
<dbReference type="InterPro" id="IPR029044">
    <property type="entry name" value="Nucleotide-diphossugar_trans"/>
</dbReference>
<accession>H1HPG0</accession>
<organism evidence="2 3">
    <name type="scientific">Segatella maculosa OT 289</name>
    <dbReference type="NCBI Taxonomy" id="999422"/>
    <lineage>
        <taxon>Bacteria</taxon>
        <taxon>Pseudomonadati</taxon>
        <taxon>Bacteroidota</taxon>
        <taxon>Bacteroidia</taxon>
        <taxon>Bacteroidales</taxon>
        <taxon>Prevotellaceae</taxon>
        <taxon>Segatella</taxon>
    </lineage>
</organism>
<dbReference type="PATRIC" id="fig|999422.3.peg.2159"/>
<dbReference type="HOGENOM" id="CLU_023845_0_1_10"/>
<dbReference type="InterPro" id="IPR001173">
    <property type="entry name" value="Glyco_trans_2-like"/>
</dbReference>
<reference evidence="2 3" key="1">
    <citation type="submission" date="2011-12" db="EMBL/GenBank/DDBJ databases">
        <title>The Genome Sequence of Prevotella maculosa OT 289.</title>
        <authorList>
            <consortium name="The Broad Institute Genome Sequencing Platform"/>
            <person name="Earl A."/>
            <person name="Ward D."/>
            <person name="Feldgarden M."/>
            <person name="Gevers D."/>
            <person name="Izard J."/>
            <person name="Blanton J.M."/>
            <person name="Mathney J."/>
            <person name="Tanner A.C."/>
            <person name="Dewhirst F.E."/>
            <person name="Young S.K."/>
            <person name="Zeng Q."/>
            <person name="Gargeya S."/>
            <person name="Fitzgerald M."/>
            <person name="Haas B."/>
            <person name="Abouelleil A."/>
            <person name="Alvarado L."/>
            <person name="Arachchi H.M."/>
            <person name="Berlin A."/>
            <person name="Chapman S.B."/>
            <person name="Gearin G."/>
            <person name="Goldberg J."/>
            <person name="Griggs A."/>
            <person name="Gujja S."/>
            <person name="Hansen M."/>
            <person name="Heiman D."/>
            <person name="Howarth C."/>
            <person name="Larimer J."/>
            <person name="Lui A."/>
            <person name="MacDonald P.J.P."/>
            <person name="McCowen C."/>
            <person name="Montmayeur A."/>
            <person name="Murphy C."/>
            <person name="Neiman D."/>
            <person name="Pearson M."/>
            <person name="Priest M."/>
            <person name="Roberts A."/>
            <person name="Saif S."/>
            <person name="Shea T."/>
            <person name="Sisk P."/>
            <person name="Stolte C."/>
            <person name="Sykes S."/>
            <person name="Wortman J."/>
            <person name="Nusbaum C."/>
            <person name="Birren B."/>
        </authorList>
    </citation>
    <scope>NUCLEOTIDE SEQUENCE [LARGE SCALE GENOMIC DNA]</scope>
    <source>
        <strain evidence="2 3">OT 289</strain>
    </source>
</reference>
<sequence length="392" mass="44118">MQLSVIIVNYNVKFYLEQCLCSLCRAVEGIEAEVIVVDNHSKDGSVAYLKPLFPSVRFVQSSHNLGFARANNMAVRQSRGDYVLLLNPDTIVGEQVLREALAFMGNHSKAGAVGVSMLKADGKRAMESRRGIPTPMTAFYKMVGLCKRFPESSRFAHYYMGGLPWDSPQQIEVVSGAFCLLRREALFQAGLLDEDYFMYGEDIELSYQLLQKGWQNWYLPLDILHYKGESTEKSSFRYVHVFYKAMLVFMCKHYTAASLISIPVKAAIFFKAFTALVGQMISGVLHAFGLSSHKKNEASYVFIGRKKMLDECRQLSESNDLRARFVVGSPSDMPDFLPDAGGGVAYIVYDTETFDYAFILKDMVLRFDGRCSLGTYRHGTLITAKEVICYEG</sequence>
<proteinExistence type="predicted"/>
<dbReference type="RefSeq" id="WP_008566099.1">
    <property type="nucleotide sequence ID" value="NZ_JH594507.1"/>
</dbReference>
<dbReference type="CDD" id="cd04186">
    <property type="entry name" value="GT_2_like_c"/>
    <property type="match status" value="1"/>
</dbReference>
<dbReference type="Proteomes" id="UP000003167">
    <property type="component" value="Unassembled WGS sequence"/>
</dbReference>
<keyword evidence="3" id="KW-1185">Reference proteome</keyword>